<dbReference type="RefSeq" id="WP_155727296.1">
    <property type="nucleotide sequence ID" value="NZ_CP011008.1"/>
</dbReference>
<sequence length="47" mass="5122">MNLGVLDLKSFLLSGIGCSLSEQSIKGFVDVKEEDIAGDFYSLVHVF</sequence>
<dbReference type="EMBL" id="JAUCEY010000008">
    <property type="protein sequence ID" value="MDM5453821.1"/>
    <property type="molecule type" value="Genomic_DNA"/>
</dbReference>
<evidence type="ECO:0000313" key="1">
    <source>
        <dbReference type="EMBL" id="MDM5453821.1"/>
    </source>
</evidence>
<dbReference type="Proteomes" id="UP001234602">
    <property type="component" value="Unassembled WGS sequence"/>
</dbReference>
<comment type="caution">
    <text evidence="1">The sequence shown here is derived from an EMBL/GenBank/DDBJ whole genome shotgun (WGS) entry which is preliminary data.</text>
</comment>
<protein>
    <submittedName>
        <fullName evidence="1">Uncharacterized protein</fullName>
    </submittedName>
</protein>
<name>A0AAW7IPW9_9BACI</name>
<proteinExistence type="predicted"/>
<reference evidence="1" key="1">
    <citation type="submission" date="2023-06" db="EMBL/GenBank/DDBJ databases">
        <title>Comparative genomics of Bacillaceae isolates and their secondary metabolite potential.</title>
        <authorList>
            <person name="Song L."/>
            <person name="Nielsen L.J."/>
            <person name="Mohite O."/>
            <person name="Xu X."/>
            <person name="Weber T."/>
            <person name="Kovacs A.T."/>
        </authorList>
    </citation>
    <scope>NUCLEOTIDE SEQUENCE</scope>
    <source>
        <strain evidence="1">D8_B_37</strain>
    </source>
</reference>
<evidence type="ECO:0000313" key="2">
    <source>
        <dbReference type="Proteomes" id="UP001234602"/>
    </source>
</evidence>
<accession>A0AAW7IPW9</accession>
<gene>
    <name evidence="1" type="ORF">QUF89_16885</name>
</gene>
<organism evidence="1 2">
    <name type="scientific">Peribacillus simplex</name>
    <dbReference type="NCBI Taxonomy" id="1478"/>
    <lineage>
        <taxon>Bacteria</taxon>
        <taxon>Bacillati</taxon>
        <taxon>Bacillota</taxon>
        <taxon>Bacilli</taxon>
        <taxon>Bacillales</taxon>
        <taxon>Bacillaceae</taxon>
        <taxon>Peribacillus</taxon>
    </lineage>
</organism>
<dbReference type="AlphaFoldDB" id="A0AAW7IPW9"/>